<reference evidence="9 10" key="1">
    <citation type="journal article" date="2016" name="Proc. Natl. Acad. Sci. U.S.A.">
        <title>Comparative genomics of biotechnologically important yeasts.</title>
        <authorList>
            <person name="Riley R."/>
            <person name="Haridas S."/>
            <person name="Wolfe K.H."/>
            <person name="Lopes M.R."/>
            <person name="Hittinger C.T."/>
            <person name="Goeker M."/>
            <person name="Salamov A.A."/>
            <person name="Wisecaver J.H."/>
            <person name="Long T.M."/>
            <person name="Calvey C.H."/>
            <person name="Aerts A.L."/>
            <person name="Barry K.W."/>
            <person name="Choi C."/>
            <person name="Clum A."/>
            <person name="Coughlan A.Y."/>
            <person name="Deshpande S."/>
            <person name="Douglass A.P."/>
            <person name="Hanson S.J."/>
            <person name="Klenk H.-P."/>
            <person name="LaButti K.M."/>
            <person name="Lapidus A."/>
            <person name="Lindquist E.A."/>
            <person name="Lipzen A.M."/>
            <person name="Meier-Kolthoff J.P."/>
            <person name="Ohm R.A."/>
            <person name="Otillar R.P."/>
            <person name="Pangilinan J.L."/>
            <person name="Peng Y."/>
            <person name="Rokas A."/>
            <person name="Rosa C.A."/>
            <person name="Scheuner C."/>
            <person name="Sibirny A.A."/>
            <person name="Slot J.C."/>
            <person name="Stielow J.B."/>
            <person name="Sun H."/>
            <person name="Kurtzman C.P."/>
            <person name="Blackwell M."/>
            <person name="Grigoriev I.V."/>
            <person name="Jeffries T.W."/>
        </authorList>
    </citation>
    <scope>NUCLEOTIDE SEQUENCE [LARGE SCALE GENOMIC DNA]</scope>
    <source>
        <strain evidence="9 10">NRRL Y-2026</strain>
    </source>
</reference>
<name>A0A1E3NFA2_9ASCO</name>
<comment type="subcellular location">
    <subcellularLocation>
        <location evidence="8">Mitochondrion</location>
    </subcellularLocation>
    <subcellularLocation>
        <location evidence="8">Mitochondrion inner membrane</location>
    </subcellularLocation>
</comment>
<comment type="function">
    <text evidence="8">Subunit b, of the mitochondrial membrane ATP synthase complex (F(1)F(0) ATP synthase or Complex V) that produces ATP from ADP in the presence of a proton gradient across the membrane which is generated by electron transport complexes of the respiratory chain. ATP synthase complex consist of a soluble F(1) head domain - the catalytic core - and a membrane F(1) domain - the membrane proton channel. These two domains are linked by a central stalk rotating inside the F(1) region and a stationary peripheral stalk. During catalysis, ATP synthesis in the catalytic domain of F(1) is coupled via a rotary mechanism of the central stalk subunits to proton translocation. In vivo, can only synthesize ATP although its ATP hydrolase activity can be activated artificially in vitro. Part of the complex F(0) domain. Part of the complex F(0) domain and the peripheric stalk, which acts as a stator to hold the catalytic alpha(3)beta(3) subcomplex and subunit a/ATP6 static relative to the rotary elements.</text>
</comment>
<keyword evidence="6 8" id="KW-0496">Mitochondrion</keyword>
<evidence type="ECO:0000313" key="10">
    <source>
        <dbReference type="Proteomes" id="UP000094455"/>
    </source>
</evidence>
<evidence type="ECO:0000256" key="5">
    <source>
        <dbReference type="ARBA" id="ARBA00023065"/>
    </source>
</evidence>
<keyword evidence="7 8" id="KW-0472">Membrane</keyword>
<evidence type="ECO:0000256" key="1">
    <source>
        <dbReference type="ARBA" id="ARBA00022448"/>
    </source>
</evidence>
<evidence type="ECO:0000256" key="2">
    <source>
        <dbReference type="ARBA" id="ARBA00022547"/>
    </source>
</evidence>
<dbReference type="PANTHER" id="PTHR12733">
    <property type="entry name" value="MITOCHONDRIAL ATP SYNTHASE B CHAIN"/>
    <property type="match status" value="1"/>
</dbReference>
<dbReference type="Pfam" id="PF05405">
    <property type="entry name" value="Mt_ATP-synt_B"/>
    <property type="match status" value="1"/>
</dbReference>
<keyword evidence="10" id="KW-1185">Reference proteome</keyword>
<dbReference type="STRING" id="763406.A0A1E3NFA2"/>
<evidence type="ECO:0000256" key="7">
    <source>
        <dbReference type="ARBA" id="ARBA00023136"/>
    </source>
</evidence>
<dbReference type="GeneID" id="30180125"/>
<evidence type="ECO:0000256" key="6">
    <source>
        <dbReference type="ARBA" id="ARBA00023128"/>
    </source>
</evidence>
<dbReference type="OrthoDB" id="67388at2759"/>
<dbReference type="RefSeq" id="XP_019015930.1">
    <property type="nucleotide sequence ID" value="XM_019163438.1"/>
</dbReference>
<keyword evidence="5 8" id="KW-0406">Ion transport</keyword>
<dbReference type="SUPFAM" id="SSF161060">
    <property type="entry name" value="ATP synthase B chain-like"/>
    <property type="match status" value="1"/>
</dbReference>
<dbReference type="Proteomes" id="UP000094455">
    <property type="component" value="Unassembled WGS sequence"/>
</dbReference>
<dbReference type="InterPro" id="IPR013837">
    <property type="entry name" value="ATP_synth_F0_suB"/>
</dbReference>
<dbReference type="GO" id="GO:0005743">
    <property type="term" value="C:mitochondrial inner membrane"/>
    <property type="evidence" value="ECO:0007669"/>
    <property type="project" value="UniProtKB-SubCell"/>
</dbReference>
<evidence type="ECO:0000256" key="3">
    <source>
        <dbReference type="ARBA" id="ARBA00022781"/>
    </source>
</evidence>
<dbReference type="GO" id="GO:0046933">
    <property type="term" value="F:proton-transporting ATP synthase activity, rotational mechanism"/>
    <property type="evidence" value="ECO:0007669"/>
    <property type="project" value="EnsemblFungi"/>
</dbReference>
<keyword evidence="2 8" id="KW-0138">CF(0)</keyword>
<organism evidence="9 10">
    <name type="scientific">Pichia membranifaciens NRRL Y-2026</name>
    <dbReference type="NCBI Taxonomy" id="763406"/>
    <lineage>
        <taxon>Eukaryota</taxon>
        <taxon>Fungi</taxon>
        <taxon>Dikarya</taxon>
        <taxon>Ascomycota</taxon>
        <taxon>Saccharomycotina</taxon>
        <taxon>Pichiomycetes</taxon>
        <taxon>Pichiales</taxon>
        <taxon>Pichiaceae</taxon>
        <taxon>Pichia</taxon>
    </lineage>
</organism>
<dbReference type="PANTHER" id="PTHR12733:SF3">
    <property type="entry name" value="ATP SYNTHASE F(0) COMPLEX SUBUNIT B1, MITOCHONDRIAL"/>
    <property type="match status" value="1"/>
</dbReference>
<protein>
    <recommendedName>
        <fullName evidence="8">ATP synthase subunit 4</fullName>
    </recommendedName>
</protein>
<proteinExistence type="inferred from homology"/>
<evidence type="ECO:0000256" key="8">
    <source>
        <dbReference type="RuleBase" id="RU368017"/>
    </source>
</evidence>
<dbReference type="GO" id="GO:0065003">
    <property type="term" value="P:protein-containing complex assembly"/>
    <property type="evidence" value="ECO:0007669"/>
    <property type="project" value="EnsemblFungi"/>
</dbReference>
<dbReference type="GO" id="GO:0045259">
    <property type="term" value="C:proton-transporting ATP synthase complex"/>
    <property type="evidence" value="ECO:0007669"/>
    <property type="project" value="UniProtKB-KW"/>
</dbReference>
<dbReference type="GO" id="GO:0046961">
    <property type="term" value="F:proton-transporting ATPase activity, rotational mechanism"/>
    <property type="evidence" value="ECO:0007669"/>
    <property type="project" value="EnsemblFungi"/>
</dbReference>
<keyword evidence="1 8" id="KW-0813">Transport</keyword>
<keyword evidence="3 8" id="KW-0375">Hydrogen ion transport</keyword>
<evidence type="ECO:0000256" key="4">
    <source>
        <dbReference type="ARBA" id="ARBA00022792"/>
    </source>
</evidence>
<dbReference type="EMBL" id="KV454006">
    <property type="protein sequence ID" value="ODQ44817.1"/>
    <property type="molecule type" value="Genomic_DNA"/>
</dbReference>
<sequence>MLASRIAVRAAARRSVATPVAIRALSTPVEPKEKANSIIAALPGNSILSKTGILATTAAASVYAVSSELYVVNDETILLFTFLGFVGLVAKVMAPMYGEFAKDRTAHVTKLLNDARLGHVSAVKDRIDQVSNLKDVVPTTKALFELSKETAALEAESFELKQKVGVASEAKSVLDSWVRYEAQVRQMEQEQLSSSVIAKVQKDLKDPKFQDKILAQAVTDVEKLFAKEK</sequence>
<dbReference type="Gene3D" id="1.20.5.2210">
    <property type="match status" value="1"/>
</dbReference>
<dbReference type="AlphaFoldDB" id="A0A1E3NFA2"/>
<gene>
    <name evidence="9" type="ORF">PICMEDRAFT_60445</name>
</gene>
<dbReference type="InterPro" id="IPR008688">
    <property type="entry name" value="ATP_synth_Bsub_B/MI25"/>
</dbReference>
<keyword evidence="4 8" id="KW-0999">Mitochondrion inner membrane</keyword>
<comment type="similarity">
    <text evidence="8">Belongs to the eukaryotic ATPase B chain family.</text>
</comment>
<accession>A0A1E3NFA2</accession>
<comment type="subunit">
    <text evidence="8">F-type ATPases have 2 components, CF(1) - the catalytic core - and CF(0) - the membrane proton channel. In yeast, the dimeric form of ATP synthase consists of 17 polypeptides: alpha, beta, gamma, delta, epsilon, 4 (B), 5 (OSCP), 6 (A), 8, 9 (C), d, E (Tim11), f, g, h, i/j and k.</text>
</comment>
<dbReference type="FunFam" id="1.20.5.2210:FF:000002">
    <property type="entry name" value="ATP synthase subunit 4 mitochondrial"/>
    <property type="match status" value="1"/>
</dbReference>
<evidence type="ECO:0000313" key="9">
    <source>
        <dbReference type="EMBL" id="ODQ44817.1"/>
    </source>
</evidence>